<gene>
    <name evidence="2" type="ORF">V5E97_37080</name>
</gene>
<feature type="signal peptide" evidence="1">
    <location>
        <begin position="1"/>
        <end position="23"/>
    </location>
</feature>
<evidence type="ECO:0000256" key="1">
    <source>
        <dbReference type="SAM" id="SignalP"/>
    </source>
</evidence>
<accession>A0AAU7CG17</accession>
<organism evidence="2">
    <name type="scientific">Singulisphaera sp. Ch08</name>
    <dbReference type="NCBI Taxonomy" id="3120278"/>
    <lineage>
        <taxon>Bacteria</taxon>
        <taxon>Pseudomonadati</taxon>
        <taxon>Planctomycetota</taxon>
        <taxon>Planctomycetia</taxon>
        <taxon>Isosphaerales</taxon>
        <taxon>Isosphaeraceae</taxon>
        <taxon>Singulisphaera</taxon>
    </lineage>
</organism>
<evidence type="ECO:0000313" key="2">
    <source>
        <dbReference type="EMBL" id="XBH03872.1"/>
    </source>
</evidence>
<feature type="chain" id="PRO_5043772702" evidence="1">
    <location>
        <begin position="24"/>
        <end position="107"/>
    </location>
</feature>
<dbReference type="AlphaFoldDB" id="A0AAU7CG17"/>
<sequence length="107" mass="12178">MRMPRVRFREFLLITTLASLVTAAFALRASVAHLEAAHVHATRAYQARLQLPFWEGVVKDRQMRVKRATTAAEKAILQVVLTDARSLQVQAVENAEHLERVASRYRP</sequence>
<reference evidence="2" key="1">
    <citation type="submission" date="2024-05" db="EMBL/GenBank/DDBJ databases">
        <title>Planctomycetes of the genus Singulisphaera possess chitinolytic capabilities.</title>
        <authorList>
            <person name="Ivanova A."/>
        </authorList>
    </citation>
    <scope>NUCLEOTIDE SEQUENCE</scope>
    <source>
        <strain evidence="2">Ch08T</strain>
    </source>
</reference>
<name>A0AAU7CG17_9BACT</name>
<proteinExistence type="predicted"/>
<dbReference type="RefSeq" id="WP_406696614.1">
    <property type="nucleotide sequence ID" value="NZ_CP155447.1"/>
</dbReference>
<protein>
    <submittedName>
        <fullName evidence="2">Uncharacterized protein</fullName>
    </submittedName>
</protein>
<keyword evidence="1" id="KW-0732">Signal</keyword>
<dbReference type="EMBL" id="CP155447">
    <property type="protein sequence ID" value="XBH03872.1"/>
    <property type="molecule type" value="Genomic_DNA"/>
</dbReference>